<evidence type="ECO:0000313" key="4">
    <source>
        <dbReference type="Proteomes" id="UP000320475"/>
    </source>
</evidence>
<keyword evidence="3" id="KW-1185">Reference proteome</keyword>
<name>A0A507DP94_9FUNG</name>
<organism evidence="2 3">
    <name type="scientific">Synchytrium endobioticum</name>
    <dbReference type="NCBI Taxonomy" id="286115"/>
    <lineage>
        <taxon>Eukaryota</taxon>
        <taxon>Fungi</taxon>
        <taxon>Fungi incertae sedis</taxon>
        <taxon>Chytridiomycota</taxon>
        <taxon>Chytridiomycota incertae sedis</taxon>
        <taxon>Chytridiomycetes</taxon>
        <taxon>Synchytriales</taxon>
        <taxon>Synchytriaceae</taxon>
        <taxon>Synchytrium</taxon>
    </lineage>
</organism>
<dbReference type="EMBL" id="QEAM01000068">
    <property type="protein sequence ID" value="TPX47809.1"/>
    <property type="molecule type" value="Genomic_DNA"/>
</dbReference>
<reference evidence="3 4" key="1">
    <citation type="journal article" date="2019" name="Sci. Rep.">
        <title>Comparative genomics of chytrid fungi reveal insights into the obligate biotrophic and pathogenic lifestyle of Synchytrium endobioticum.</title>
        <authorList>
            <person name="van de Vossenberg B.T.L.H."/>
            <person name="Warris S."/>
            <person name="Nguyen H.D.T."/>
            <person name="van Gent-Pelzer M.P.E."/>
            <person name="Joly D.L."/>
            <person name="van de Geest H.C."/>
            <person name="Bonants P.J.M."/>
            <person name="Smith D.S."/>
            <person name="Levesque C.A."/>
            <person name="van der Lee T.A.J."/>
        </authorList>
    </citation>
    <scope>NUCLEOTIDE SEQUENCE [LARGE SCALE GENOMIC DNA]</scope>
    <source>
        <strain evidence="1 4">LEV6574</strain>
        <strain evidence="2 3">MB42</strain>
    </source>
</reference>
<dbReference type="Proteomes" id="UP000317494">
    <property type="component" value="Unassembled WGS sequence"/>
</dbReference>
<dbReference type="AlphaFoldDB" id="A0A507DP94"/>
<dbReference type="EMBL" id="QEAN01000024">
    <property type="protein sequence ID" value="TPX53017.1"/>
    <property type="molecule type" value="Genomic_DNA"/>
</dbReference>
<proteinExistence type="predicted"/>
<evidence type="ECO:0000313" key="3">
    <source>
        <dbReference type="Proteomes" id="UP000317494"/>
    </source>
</evidence>
<gene>
    <name evidence="1" type="ORF">SeLEV6574_g02431</name>
    <name evidence="2" type="ORF">SeMB42_g01054</name>
</gene>
<evidence type="ECO:0000313" key="1">
    <source>
        <dbReference type="EMBL" id="TPX47809.1"/>
    </source>
</evidence>
<comment type="caution">
    <text evidence="2">The sequence shown here is derived from an EMBL/GenBank/DDBJ whole genome shotgun (WGS) entry which is preliminary data.</text>
</comment>
<dbReference type="Proteomes" id="UP000320475">
    <property type="component" value="Unassembled WGS sequence"/>
</dbReference>
<evidence type="ECO:0000313" key="2">
    <source>
        <dbReference type="EMBL" id="TPX53017.1"/>
    </source>
</evidence>
<accession>A0A507DP94</accession>
<protein>
    <submittedName>
        <fullName evidence="2">Uncharacterized protein</fullName>
    </submittedName>
</protein>
<sequence>MLARSTIRRCIRTTAASARTTTQPRQLAALPERFSPLFVNREGEQVTSRGSSLATYDDLGPASTLAILQCVQAERIPTRPSCHAFVLAQLREKNNDTMAVRIYLDRLYSVGSSASRFFVSYCYEYLFDIAFARHDMRTALNIYETMLWRDLDIPGNLFLKLATSHGRNHPALSSNYVNEARQQLDHIQMRWGGADSLSKSVCNNDAGHSDARPKRERYPGGYRLWGAFKATLSPSCPIGLSHSNDTVSELLTRAIQGGRFRDLYKLLNCMKQQSRVLDQDIALQIWTAIVDKYDSTVLMRCLVDSGRVLTSEVVSLVVDKMIEKVDVETGLRVLELISTHQITLDESTNADEWHHTA</sequence>
<dbReference type="VEuPathDB" id="FungiDB:SeMB42_g01054"/>